<sequence>MTGISGMPNNKNLCSDVQPSKSFREQIKSYPTFENCRRISYMPEYR</sequence>
<gene>
    <name evidence="1" type="primary">MTM0564</name>
</gene>
<evidence type="ECO:0000313" key="1">
    <source>
        <dbReference type="EMBL" id="ADI46927.1"/>
    </source>
</evidence>
<name>D9CJ67_VOLCA</name>
<protein>
    <submittedName>
        <fullName evidence="1">MTM0564</fullName>
    </submittedName>
</protein>
<accession>D9CJ67</accession>
<dbReference type="EMBL" id="GU784916">
    <property type="protein sequence ID" value="ADI46927.1"/>
    <property type="molecule type" value="Genomic_DNA"/>
</dbReference>
<dbReference type="AlphaFoldDB" id="D9CJ67"/>
<reference evidence="1" key="1">
    <citation type="journal article" date="2010" name="Science">
        <title>Evolution of an expanded sex-determining locus in Volvox.</title>
        <authorList>
            <person name="Ferris P."/>
            <person name="Olson B.J."/>
            <person name="De Hoff P.L."/>
            <person name="Douglass S."/>
            <person name="Casero D."/>
            <person name="Prochnik S."/>
            <person name="Geng S."/>
            <person name="Rai R."/>
            <person name="Grimwood J."/>
            <person name="Schmutz J."/>
            <person name="Nishii I."/>
            <person name="Hamaji T."/>
            <person name="Nozaki H."/>
            <person name="Pellegrini M."/>
            <person name="Umen J.G."/>
        </authorList>
    </citation>
    <scope>NUCLEOTIDE SEQUENCE</scope>
    <source>
        <strain evidence="1">Adam</strain>
    </source>
</reference>
<organism evidence="1">
    <name type="scientific">Volvox carteri f. nagariensis</name>
    <dbReference type="NCBI Taxonomy" id="3068"/>
    <lineage>
        <taxon>Eukaryota</taxon>
        <taxon>Viridiplantae</taxon>
        <taxon>Chlorophyta</taxon>
        <taxon>core chlorophytes</taxon>
        <taxon>Chlorophyceae</taxon>
        <taxon>CS clade</taxon>
        <taxon>Chlamydomonadales</taxon>
        <taxon>Volvocaceae</taxon>
        <taxon>Volvox</taxon>
    </lineage>
</organism>
<proteinExistence type="predicted"/>